<organism evidence="1 2">
    <name type="scientific">Anguilla anguilla</name>
    <name type="common">European freshwater eel</name>
    <name type="synonym">Muraena anguilla</name>
    <dbReference type="NCBI Taxonomy" id="7936"/>
    <lineage>
        <taxon>Eukaryota</taxon>
        <taxon>Metazoa</taxon>
        <taxon>Chordata</taxon>
        <taxon>Craniata</taxon>
        <taxon>Vertebrata</taxon>
        <taxon>Euteleostomi</taxon>
        <taxon>Actinopterygii</taxon>
        <taxon>Neopterygii</taxon>
        <taxon>Teleostei</taxon>
        <taxon>Anguilliformes</taxon>
        <taxon>Anguillidae</taxon>
        <taxon>Anguilla</taxon>
    </lineage>
</organism>
<dbReference type="Proteomes" id="UP001044222">
    <property type="component" value="Chromosome 6"/>
</dbReference>
<reference evidence="1" key="1">
    <citation type="submission" date="2021-01" db="EMBL/GenBank/DDBJ databases">
        <title>A chromosome-scale assembly of European eel, Anguilla anguilla.</title>
        <authorList>
            <person name="Henkel C."/>
            <person name="Jong-Raadsen S.A."/>
            <person name="Dufour S."/>
            <person name="Weltzien F.-A."/>
            <person name="Palstra A.P."/>
            <person name="Pelster B."/>
            <person name="Spaink H.P."/>
            <person name="Van Den Thillart G.E."/>
            <person name="Jansen H."/>
            <person name="Zahm M."/>
            <person name="Klopp C."/>
            <person name="Cedric C."/>
            <person name="Louis A."/>
            <person name="Berthelot C."/>
            <person name="Parey E."/>
            <person name="Roest Crollius H."/>
            <person name="Montfort J."/>
            <person name="Robinson-Rechavi M."/>
            <person name="Bucao C."/>
            <person name="Bouchez O."/>
            <person name="Gislard M."/>
            <person name="Lluch J."/>
            <person name="Milhes M."/>
            <person name="Lampietro C."/>
            <person name="Lopez Roques C."/>
            <person name="Donnadieu C."/>
            <person name="Braasch I."/>
            <person name="Desvignes T."/>
            <person name="Postlethwait J."/>
            <person name="Bobe J."/>
            <person name="Guiguen Y."/>
            <person name="Dirks R."/>
        </authorList>
    </citation>
    <scope>NUCLEOTIDE SEQUENCE</scope>
    <source>
        <strain evidence="1">Tag_6206</strain>
        <tissue evidence="1">Liver</tissue>
    </source>
</reference>
<evidence type="ECO:0000313" key="2">
    <source>
        <dbReference type="Proteomes" id="UP001044222"/>
    </source>
</evidence>
<proteinExistence type="predicted"/>
<dbReference type="EMBL" id="JAFIRN010000006">
    <property type="protein sequence ID" value="KAG5847476.1"/>
    <property type="molecule type" value="Genomic_DNA"/>
</dbReference>
<keyword evidence="2" id="KW-1185">Reference proteome</keyword>
<sequence length="152" mass="17092">MLSILENKEHADRPVCLATGFFPKKDYMDLTSDALTPKDQKRSIPLDNAPLSSDKTYFFVGLSKGPIENCSLHGVTVHKEVPRITEEDNKSDTETQERQCVPPPAENVTEISTKHNDYPKMNFMSLAVNGLRILFAKTVTFNMLMTLKAVVF</sequence>
<gene>
    <name evidence="1" type="ORF">ANANG_G00126460</name>
</gene>
<protein>
    <submittedName>
        <fullName evidence="1">Uncharacterized protein</fullName>
    </submittedName>
</protein>
<accession>A0A9D3MG89</accession>
<comment type="caution">
    <text evidence="1">The sequence shown here is derived from an EMBL/GenBank/DDBJ whole genome shotgun (WGS) entry which is preliminary data.</text>
</comment>
<dbReference type="AlphaFoldDB" id="A0A9D3MG89"/>
<evidence type="ECO:0000313" key="1">
    <source>
        <dbReference type="EMBL" id="KAG5847476.1"/>
    </source>
</evidence>
<name>A0A9D3MG89_ANGAN</name>